<dbReference type="EMBL" id="DXAM01000024">
    <property type="protein sequence ID" value="HJA03553.1"/>
    <property type="molecule type" value="Genomic_DNA"/>
</dbReference>
<accession>A0A9D2H2R2</accession>
<sequence>TVGSGTASMLGYPDGSLLTYTQWLYVRGFANYQLGYASALAVLLFIVAAVFLVVLLRRVDAFNPERAK</sequence>
<dbReference type="Proteomes" id="UP000824220">
    <property type="component" value="Unassembled WGS sequence"/>
</dbReference>
<dbReference type="Gene3D" id="1.10.3720.10">
    <property type="entry name" value="MetI-like"/>
    <property type="match status" value="1"/>
</dbReference>
<evidence type="ECO:0000313" key="6">
    <source>
        <dbReference type="EMBL" id="HJA03553.1"/>
    </source>
</evidence>
<dbReference type="GO" id="GO:0016020">
    <property type="term" value="C:membrane"/>
    <property type="evidence" value="ECO:0007669"/>
    <property type="project" value="UniProtKB-SubCell"/>
</dbReference>
<dbReference type="SUPFAM" id="SSF161098">
    <property type="entry name" value="MetI-like"/>
    <property type="match status" value="1"/>
</dbReference>
<comment type="subcellular location">
    <subcellularLocation>
        <location evidence="1">Membrane</location>
        <topology evidence="1">Multi-pass membrane protein</topology>
    </subcellularLocation>
</comment>
<reference evidence="6" key="1">
    <citation type="journal article" date="2021" name="PeerJ">
        <title>Extensive microbial diversity within the chicken gut microbiome revealed by metagenomics and culture.</title>
        <authorList>
            <person name="Gilroy R."/>
            <person name="Ravi A."/>
            <person name="Getino M."/>
            <person name="Pursley I."/>
            <person name="Horton D.L."/>
            <person name="Alikhan N.F."/>
            <person name="Baker D."/>
            <person name="Gharbi K."/>
            <person name="Hall N."/>
            <person name="Watson M."/>
            <person name="Adriaenssens E.M."/>
            <person name="Foster-Nyarko E."/>
            <person name="Jarju S."/>
            <person name="Secka A."/>
            <person name="Antonio M."/>
            <person name="Oren A."/>
            <person name="Chaudhuri R.R."/>
            <person name="La Ragione R."/>
            <person name="Hildebrand F."/>
            <person name="Pallen M.J."/>
        </authorList>
    </citation>
    <scope>NUCLEOTIDE SEQUENCE</scope>
    <source>
        <strain evidence="6">ChiHjej8B7-3636</strain>
    </source>
</reference>
<evidence type="ECO:0000256" key="4">
    <source>
        <dbReference type="ARBA" id="ARBA00023136"/>
    </source>
</evidence>
<dbReference type="InterPro" id="IPR035906">
    <property type="entry name" value="MetI-like_sf"/>
</dbReference>
<keyword evidence="3 5" id="KW-1133">Transmembrane helix</keyword>
<evidence type="ECO:0000256" key="1">
    <source>
        <dbReference type="ARBA" id="ARBA00004141"/>
    </source>
</evidence>
<evidence type="ECO:0000313" key="7">
    <source>
        <dbReference type="Proteomes" id="UP000824220"/>
    </source>
</evidence>
<feature type="transmembrane region" description="Helical" evidence="5">
    <location>
        <begin position="34"/>
        <end position="56"/>
    </location>
</feature>
<feature type="non-terminal residue" evidence="6">
    <location>
        <position position="1"/>
    </location>
</feature>
<evidence type="ECO:0000256" key="5">
    <source>
        <dbReference type="SAM" id="Phobius"/>
    </source>
</evidence>
<evidence type="ECO:0000256" key="2">
    <source>
        <dbReference type="ARBA" id="ARBA00022692"/>
    </source>
</evidence>
<organism evidence="6 7">
    <name type="scientific">Candidatus Microbacterium stercoravium</name>
    <dbReference type="NCBI Taxonomy" id="2838697"/>
    <lineage>
        <taxon>Bacteria</taxon>
        <taxon>Bacillati</taxon>
        <taxon>Actinomycetota</taxon>
        <taxon>Actinomycetes</taxon>
        <taxon>Micrococcales</taxon>
        <taxon>Microbacteriaceae</taxon>
        <taxon>Microbacterium</taxon>
    </lineage>
</organism>
<keyword evidence="4 5" id="KW-0472">Membrane</keyword>
<proteinExistence type="predicted"/>
<reference evidence="6" key="2">
    <citation type="submission" date="2021-04" db="EMBL/GenBank/DDBJ databases">
        <authorList>
            <person name="Gilroy R."/>
        </authorList>
    </citation>
    <scope>NUCLEOTIDE SEQUENCE</scope>
    <source>
        <strain evidence="6">ChiHjej8B7-3636</strain>
    </source>
</reference>
<evidence type="ECO:0000256" key="3">
    <source>
        <dbReference type="ARBA" id="ARBA00022989"/>
    </source>
</evidence>
<protein>
    <submittedName>
        <fullName evidence="6">Sugar ABC transporter permease</fullName>
    </submittedName>
</protein>
<name>A0A9D2H2R2_9MICO</name>
<keyword evidence="2 5" id="KW-0812">Transmembrane</keyword>
<gene>
    <name evidence="6" type="ORF">H9800_01650</name>
</gene>
<comment type="caution">
    <text evidence="6">The sequence shown here is derived from an EMBL/GenBank/DDBJ whole genome shotgun (WGS) entry which is preliminary data.</text>
</comment>
<dbReference type="AlphaFoldDB" id="A0A9D2H2R2"/>